<organism evidence="1 2">
    <name type="scientific">Paracraurococcus lichenis</name>
    <dbReference type="NCBI Taxonomy" id="3064888"/>
    <lineage>
        <taxon>Bacteria</taxon>
        <taxon>Pseudomonadati</taxon>
        <taxon>Pseudomonadota</taxon>
        <taxon>Alphaproteobacteria</taxon>
        <taxon>Acetobacterales</taxon>
        <taxon>Roseomonadaceae</taxon>
        <taxon>Paracraurococcus</taxon>
    </lineage>
</organism>
<dbReference type="EMBL" id="JAUTWS010000201">
    <property type="protein sequence ID" value="MDO9714274.1"/>
    <property type="molecule type" value="Genomic_DNA"/>
</dbReference>
<gene>
    <name evidence="1" type="ORF">Q7A36_38640</name>
</gene>
<proteinExistence type="predicted"/>
<evidence type="ECO:0000313" key="1">
    <source>
        <dbReference type="EMBL" id="MDO9714274.1"/>
    </source>
</evidence>
<reference evidence="1 2" key="1">
    <citation type="submission" date="2023-08" db="EMBL/GenBank/DDBJ databases">
        <title>The draft genome sequence of Paracraurococcus sp. LOR1-02.</title>
        <authorList>
            <person name="Kingkaew E."/>
            <person name="Tanasupawat S."/>
        </authorList>
    </citation>
    <scope>NUCLEOTIDE SEQUENCE [LARGE SCALE GENOMIC DNA]</scope>
    <source>
        <strain evidence="1 2">LOR1-02</strain>
    </source>
</reference>
<sequence>MSASRLLASAANWARPGCSWLGAGFTEAGVAPVCRVPQNAPDRAPIPYCLAAACGTVLLQQATADLADAEAVAANPLEDLANHLRLLFDDLIARNSVTVVLANITITVRRSAENDHRSPASSMKFASATSLLDLGAFVLRHHTLNLQEQVVFGRHTDRPVQEHDLHSGAV</sequence>
<accession>A0ABT9EDJ9</accession>
<comment type="caution">
    <text evidence="1">The sequence shown here is derived from an EMBL/GenBank/DDBJ whole genome shotgun (WGS) entry which is preliminary data.</text>
</comment>
<evidence type="ECO:0000313" key="2">
    <source>
        <dbReference type="Proteomes" id="UP001243009"/>
    </source>
</evidence>
<keyword evidence="2" id="KW-1185">Reference proteome</keyword>
<name>A0ABT9EDJ9_9PROT</name>
<protein>
    <submittedName>
        <fullName evidence="1">Uncharacterized protein</fullName>
    </submittedName>
</protein>
<dbReference type="Proteomes" id="UP001243009">
    <property type="component" value="Unassembled WGS sequence"/>
</dbReference>